<dbReference type="RefSeq" id="WP_387346859.1">
    <property type="nucleotide sequence ID" value="NZ_JBIAXI010000030.1"/>
</dbReference>
<feature type="transmembrane region" description="Helical" evidence="1">
    <location>
        <begin position="45"/>
        <end position="63"/>
    </location>
</feature>
<gene>
    <name evidence="2" type="ORF">ACFY05_36400</name>
</gene>
<keyword evidence="1" id="KW-0812">Transmembrane</keyword>
<keyword evidence="1" id="KW-0472">Membrane</keyword>
<evidence type="ECO:0000313" key="3">
    <source>
        <dbReference type="Proteomes" id="UP001602119"/>
    </source>
</evidence>
<keyword evidence="3" id="KW-1185">Reference proteome</keyword>
<reference evidence="2 3" key="1">
    <citation type="submission" date="2024-10" db="EMBL/GenBank/DDBJ databases">
        <title>The Natural Products Discovery Center: Release of the First 8490 Sequenced Strains for Exploring Actinobacteria Biosynthetic Diversity.</title>
        <authorList>
            <person name="Kalkreuter E."/>
            <person name="Kautsar S.A."/>
            <person name="Yang D."/>
            <person name="Bader C.D."/>
            <person name="Teijaro C.N."/>
            <person name="Fluegel L."/>
            <person name="Davis C.M."/>
            <person name="Simpson J.R."/>
            <person name="Lauterbach L."/>
            <person name="Steele A.D."/>
            <person name="Gui C."/>
            <person name="Meng S."/>
            <person name="Li G."/>
            <person name="Viehrig K."/>
            <person name="Ye F."/>
            <person name="Su P."/>
            <person name="Kiefer A.F."/>
            <person name="Nichols A."/>
            <person name="Cepeda A.J."/>
            <person name="Yan W."/>
            <person name="Fan B."/>
            <person name="Jiang Y."/>
            <person name="Adhikari A."/>
            <person name="Zheng C.-J."/>
            <person name="Schuster L."/>
            <person name="Cowan T.M."/>
            <person name="Smanski M.J."/>
            <person name="Chevrette M.G."/>
            <person name="De Carvalho L.P.S."/>
            <person name="Shen B."/>
        </authorList>
    </citation>
    <scope>NUCLEOTIDE SEQUENCE [LARGE SCALE GENOMIC DNA]</scope>
    <source>
        <strain evidence="2 3">NPDC001281</strain>
    </source>
</reference>
<feature type="transmembrane region" description="Helical" evidence="1">
    <location>
        <begin position="83"/>
        <end position="102"/>
    </location>
</feature>
<dbReference type="EMBL" id="JBIAXI010000030">
    <property type="protein sequence ID" value="MFF4778319.1"/>
    <property type="molecule type" value="Genomic_DNA"/>
</dbReference>
<proteinExistence type="predicted"/>
<comment type="caution">
    <text evidence="2">The sequence shown here is derived from an EMBL/GenBank/DDBJ whole genome shotgun (WGS) entry which is preliminary data.</text>
</comment>
<feature type="transmembrane region" description="Helical" evidence="1">
    <location>
        <begin position="7"/>
        <end position="25"/>
    </location>
</feature>
<sequence>MSRAARFLSAAGLTVVLGSFAYLFYLVMTGGKLAVPGPVLAGRPLIWLTLQALTVASVVATVLTAPAWRRVRGSVPREERGRLGLLVVGGLVFIPWSLYWGLLLP</sequence>
<dbReference type="Proteomes" id="UP001602119">
    <property type="component" value="Unassembled WGS sequence"/>
</dbReference>
<name>A0ABW6VG35_MICFU</name>
<organism evidence="2 3">
    <name type="scientific">Microtetraspora fusca</name>
    <dbReference type="NCBI Taxonomy" id="1997"/>
    <lineage>
        <taxon>Bacteria</taxon>
        <taxon>Bacillati</taxon>
        <taxon>Actinomycetota</taxon>
        <taxon>Actinomycetes</taxon>
        <taxon>Streptosporangiales</taxon>
        <taxon>Streptosporangiaceae</taxon>
        <taxon>Microtetraspora</taxon>
    </lineage>
</organism>
<keyword evidence="1" id="KW-1133">Transmembrane helix</keyword>
<evidence type="ECO:0000313" key="2">
    <source>
        <dbReference type="EMBL" id="MFF4778319.1"/>
    </source>
</evidence>
<evidence type="ECO:0000256" key="1">
    <source>
        <dbReference type="SAM" id="Phobius"/>
    </source>
</evidence>
<accession>A0ABW6VG35</accession>
<protein>
    <submittedName>
        <fullName evidence="2">Uncharacterized protein</fullName>
    </submittedName>
</protein>